<proteinExistence type="predicted"/>
<accession>A0A4U1G8A5</accession>
<dbReference type="RefSeq" id="WP_136881685.1">
    <property type="nucleotide sequence ID" value="NZ_SWDX01000010.1"/>
</dbReference>
<reference evidence="1 2" key="1">
    <citation type="submission" date="2019-04" db="EMBL/GenBank/DDBJ databases">
        <title>Pedobacter sp. RP-1-16 sp. nov., isolated from Arctic soil.</title>
        <authorList>
            <person name="Dahal R.H."/>
            <person name="Kim D.-U."/>
        </authorList>
    </citation>
    <scope>NUCLEOTIDE SEQUENCE [LARGE SCALE GENOMIC DNA]</scope>
    <source>
        <strain evidence="1 2">RP-1-16</strain>
    </source>
</reference>
<comment type="caution">
    <text evidence="1">The sequence shown here is derived from an EMBL/GenBank/DDBJ whole genome shotgun (WGS) entry which is preliminary data.</text>
</comment>
<dbReference type="EMBL" id="SWDX01000010">
    <property type="protein sequence ID" value="TKC57142.1"/>
    <property type="molecule type" value="Genomic_DNA"/>
</dbReference>
<dbReference type="Proteomes" id="UP000309594">
    <property type="component" value="Unassembled WGS sequence"/>
</dbReference>
<sequence>MIQLTNLPVKMVVAKEISRGIYDKKRCIYTLIYCRLGFYSNDLFPLELRHCGYEQLARDVQVITRELFKRLNLKAG</sequence>
<evidence type="ECO:0000313" key="2">
    <source>
        <dbReference type="Proteomes" id="UP000309594"/>
    </source>
</evidence>
<name>A0A4U1G8A5_9SPHI</name>
<dbReference type="AlphaFoldDB" id="A0A4U1G8A5"/>
<protein>
    <submittedName>
        <fullName evidence="1">Uncharacterized protein</fullName>
    </submittedName>
</protein>
<evidence type="ECO:0000313" key="1">
    <source>
        <dbReference type="EMBL" id="TKC57142.1"/>
    </source>
</evidence>
<gene>
    <name evidence="1" type="ORF">FBD94_21155</name>
</gene>
<organism evidence="1 2">
    <name type="scientific">Pedobacter hiemivivus</name>
    <dbReference type="NCBI Taxonomy" id="2530454"/>
    <lineage>
        <taxon>Bacteria</taxon>
        <taxon>Pseudomonadati</taxon>
        <taxon>Bacteroidota</taxon>
        <taxon>Sphingobacteriia</taxon>
        <taxon>Sphingobacteriales</taxon>
        <taxon>Sphingobacteriaceae</taxon>
        <taxon>Pedobacter</taxon>
    </lineage>
</organism>